<keyword evidence="1" id="KW-0472">Membrane</keyword>
<keyword evidence="1" id="KW-0812">Transmembrane</keyword>
<dbReference type="RefSeq" id="WP_074571300.1">
    <property type="nucleotide sequence ID" value="NZ_FNJQ01000003.1"/>
</dbReference>
<feature type="transmembrane region" description="Helical" evidence="1">
    <location>
        <begin position="308"/>
        <end position="330"/>
    </location>
</feature>
<sequence>MAKKNHVNEAAAALHQNSGAIKRAVKGMQAYERMGDGLAKLNTMRGGTKGFKGFVMEELEAGHASALGRHTEVINNNGIADLRYIKSNGTEVLQQVKSGYKPKQIDFGEYAGQEVLLDKGNAHLQTFKEAGNKVGVKVRECHVTDGEAKKLADFMQRESRITGNSNAPVTSHLYSGAKRVSTAHSVGMKAAKSGAIAGAGFSLGSNIVEVVRGKKTVGEAAGDVVVDTAKAGVVGYGAGAVGSVIASTAAGAAAIETAGAAAAVVTSAPVIGTAITTGAAAVGTAAATISAGAGAATAAIGLTAAAPIVAAAAPFVAAGAAIGVIGSFFFGDD</sequence>
<name>A0A1H0NJ22_SELRU</name>
<accession>A0A1H0NJ22</accession>
<dbReference type="Proteomes" id="UP000182412">
    <property type="component" value="Unassembled WGS sequence"/>
</dbReference>
<evidence type="ECO:0000313" key="3">
    <source>
        <dbReference type="Proteomes" id="UP000182412"/>
    </source>
</evidence>
<keyword evidence="1" id="KW-1133">Transmembrane helix</keyword>
<proteinExistence type="predicted"/>
<evidence type="ECO:0000313" key="2">
    <source>
        <dbReference type="EMBL" id="SDO92683.1"/>
    </source>
</evidence>
<evidence type="ECO:0000256" key="1">
    <source>
        <dbReference type="SAM" id="Phobius"/>
    </source>
</evidence>
<gene>
    <name evidence="2" type="ORF">SAMN05216366_10398</name>
</gene>
<reference evidence="2 3" key="1">
    <citation type="submission" date="2016-10" db="EMBL/GenBank/DDBJ databases">
        <authorList>
            <person name="de Groot N.N."/>
        </authorList>
    </citation>
    <scope>NUCLEOTIDE SEQUENCE [LARGE SCALE GENOMIC DNA]</scope>
    <source>
        <strain evidence="2 3">S137</strain>
    </source>
</reference>
<organism evidence="2 3">
    <name type="scientific">Selenomonas ruminantium</name>
    <dbReference type="NCBI Taxonomy" id="971"/>
    <lineage>
        <taxon>Bacteria</taxon>
        <taxon>Bacillati</taxon>
        <taxon>Bacillota</taxon>
        <taxon>Negativicutes</taxon>
        <taxon>Selenomonadales</taxon>
        <taxon>Selenomonadaceae</taxon>
        <taxon>Selenomonas</taxon>
    </lineage>
</organism>
<dbReference type="OrthoDB" id="1667356at2"/>
<dbReference type="AlphaFoldDB" id="A0A1H0NJ22"/>
<protein>
    <submittedName>
        <fullName evidence="2">Uncharacterized protein</fullName>
    </submittedName>
</protein>
<dbReference type="EMBL" id="FNJQ01000003">
    <property type="protein sequence ID" value="SDO92683.1"/>
    <property type="molecule type" value="Genomic_DNA"/>
</dbReference>